<organism evidence="1 2">
    <name type="scientific">Scleroderma citrinum Foug A</name>
    <dbReference type="NCBI Taxonomy" id="1036808"/>
    <lineage>
        <taxon>Eukaryota</taxon>
        <taxon>Fungi</taxon>
        <taxon>Dikarya</taxon>
        <taxon>Basidiomycota</taxon>
        <taxon>Agaricomycotina</taxon>
        <taxon>Agaricomycetes</taxon>
        <taxon>Agaricomycetidae</taxon>
        <taxon>Boletales</taxon>
        <taxon>Sclerodermatineae</taxon>
        <taxon>Sclerodermataceae</taxon>
        <taxon>Scleroderma</taxon>
    </lineage>
</organism>
<dbReference type="OrthoDB" id="2739948at2759"/>
<dbReference type="HOGENOM" id="CLU_2694575_0_0_1"/>
<dbReference type="Proteomes" id="UP000053989">
    <property type="component" value="Unassembled WGS sequence"/>
</dbReference>
<proteinExistence type="predicted"/>
<protein>
    <recommendedName>
        <fullName evidence="3">Fungal-type protein kinase domain-containing protein</fullName>
    </recommendedName>
</protein>
<gene>
    <name evidence="1" type="ORF">SCLCIDRAFT_46435</name>
</gene>
<feature type="non-terminal residue" evidence="1">
    <location>
        <position position="84"/>
    </location>
</feature>
<reference evidence="1 2" key="1">
    <citation type="submission" date="2014-04" db="EMBL/GenBank/DDBJ databases">
        <authorList>
            <consortium name="DOE Joint Genome Institute"/>
            <person name="Kuo A."/>
            <person name="Kohler A."/>
            <person name="Nagy L.G."/>
            <person name="Floudas D."/>
            <person name="Copeland A."/>
            <person name="Barry K.W."/>
            <person name="Cichocki N."/>
            <person name="Veneault-Fourrey C."/>
            <person name="LaButti K."/>
            <person name="Lindquist E.A."/>
            <person name="Lipzen A."/>
            <person name="Lundell T."/>
            <person name="Morin E."/>
            <person name="Murat C."/>
            <person name="Sun H."/>
            <person name="Tunlid A."/>
            <person name="Henrissat B."/>
            <person name="Grigoriev I.V."/>
            <person name="Hibbett D.S."/>
            <person name="Martin F."/>
            <person name="Nordberg H.P."/>
            <person name="Cantor M.N."/>
            <person name="Hua S.X."/>
        </authorList>
    </citation>
    <scope>NUCLEOTIDE SEQUENCE [LARGE SCALE GENOMIC DNA]</scope>
    <source>
        <strain evidence="1 2">Foug A</strain>
    </source>
</reference>
<accession>A0A0C2YL59</accession>
<reference evidence="2" key="2">
    <citation type="submission" date="2015-01" db="EMBL/GenBank/DDBJ databases">
        <title>Evolutionary Origins and Diversification of the Mycorrhizal Mutualists.</title>
        <authorList>
            <consortium name="DOE Joint Genome Institute"/>
            <consortium name="Mycorrhizal Genomics Consortium"/>
            <person name="Kohler A."/>
            <person name="Kuo A."/>
            <person name="Nagy L.G."/>
            <person name="Floudas D."/>
            <person name="Copeland A."/>
            <person name="Barry K.W."/>
            <person name="Cichocki N."/>
            <person name="Veneault-Fourrey C."/>
            <person name="LaButti K."/>
            <person name="Lindquist E.A."/>
            <person name="Lipzen A."/>
            <person name="Lundell T."/>
            <person name="Morin E."/>
            <person name="Murat C."/>
            <person name="Riley R."/>
            <person name="Ohm R."/>
            <person name="Sun H."/>
            <person name="Tunlid A."/>
            <person name="Henrissat B."/>
            <person name="Grigoriev I.V."/>
            <person name="Hibbett D.S."/>
            <person name="Martin F."/>
        </authorList>
    </citation>
    <scope>NUCLEOTIDE SEQUENCE [LARGE SCALE GENOMIC DNA]</scope>
    <source>
        <strain evidence="2">Foug A</strain>
    </source>
</reference>
<evidence type="ECO:0000313" key="1">
    <source>
        <dbReference type="EMBL" id="KIM50478.1"/>
    </source>
</evidence>
<dbReference type="InParanoid" id="A0A0C2YL59"/>
<feature type="non-terminal residue" evidence="1">
    <location>
        <position position="1"/>
    </location>
</feature>
<dbReference type="AlphaFoldDB" id="A0A0C2YL59"/>
<dbReference type="EMBL" id="KN822417">
    <property type="protein sequence ID" value="KIM50478.1"/>
    <property type="molecule type" value="Genomic_DNA"/>
</dbReference>
<name>A0A0C2YL59_9AGAM</name>
<sequence>PNKTNTLGQSGAYAVVQLTAQYHTHCFSVYIYCATTHIIQWDREGAIITELIHYNEDPSLVTFFSQFLQAPPELHGIDTMVSTA</sequence>
<keyword evidence="2" id="KW-1185">Reference proteome</keyword>
<evidence type="ECO:0000313" key="2">
    <source>
        <dbReference type="Proteomes" id="UP000053989"/>
    </source>
</evidence>
<evidence type="ECO:0008006" key="3">
    <source>
        <dbReference type="Google" id="ProtNLM"/>
    </source>
</evidence>